<evidence type="ECO:0000313" key="1">
    <source>
        <dbReference type="EMBL" id="TRX91283.1"/>
    </source>
</evidence>
<protein>
    <submittedName>
        <fullName evidence="1">Uncharacterized protein</fullName>
    </submittedName>
</protein>
<sequence length="148" mass="16698">MGVSDVRKTRLECDAQTEVLFEFIGEESHDSHLIKSHHSTRPALVPRLVKLNGVIAKTTFGLETRVDSWGFVADISMSRWRVFAIISRRGRLDGNSYGPAVLSTFVQLELRSHSQAQSSDGVRTLQRYKLINQSQTGRRAIYHITTAQ</sequence>
<gene>
    <name evidence="1" type="ORF">FHL15_007888</name>
</gene>
<comment type="caution">
    <text evidence="1">The sequence shown here is derived from an EMBL/GenBank/DDBJ whole genome shotgun (WGS) entry which is preliminary data.</text>
</comment>
<name>A0A553HTK5_9PEZI</name>
<dbReference type="AlphaFoldDB" id="A0A553HTK5"/>
<organism evidence="1 2">
    <name type="scientific">Xylaria flabelliformis</name>
    <dbReference type="NCBI Taxonomy" id="2512241"/>
    <lineage>
        <taxon>Eukaryota</taxon>
        <taxon>Fungi</taxon>
        <taxon>Dikarya</taxon>
        <taxon>Ascomycota</taxon>
        <taxon>Pezizomycotina</taxon>
        <taxon>Sordariomycetes</taxon>
        <taxon>Xylariomycetidae</taxon>
        <taxon>Xylariales</taxon>
        <taxon>Xylariaceae</taxon>
        <taxon>Xylaria</taxon>
    </lineage>
</organism>
<proteinExistence type="predicted"/>
<keyword evidence="2" id="KW-1185">Reference proteome</keyword>
<evidence type="ECO:0000313" key="2">
    <source>
        <dbReference type="Proteomes" id="UP000319160"/>
    </source>
</evidence>
<reference evidence="2" key="1">
    <citation type="submission" date="2019-06" db="EMBL/GenBank/DDBJ databases">
        <title>Draft genome sequence of the griseofulvin-producing fungus Xylaria cubensis strain G536.</title>
        <authorList>
            <person name="Mead M.E."/>
            <person name="Raja H.A."/>
            <person name="Steenwyk J.L."/>
            <person name="Knowles S.L."/>
            <person name="Oberlies N.H."/>
            <person name="Rokas A."/>
        </authorList>
    </citation>
    <scope>NUCLEOTIDE SEQUENCE [LARGE SCALE GENOMIC DNA]</scope>
    <source>
        <strain evidence="2">G536</strain>
    </source>
</reference>
<dbReference type="Proteomes" id="UP000319160">
    <property type="component" value="Unassembled WGS sequence"/>
</dbReference>
<accession>A0A553HTK5</accession>
<dbReference type="EMBL" id="VFLP01000047">
    <property type="protein sequence ID" value="TRX91283.1"/>
    <property type="molecule type" value="Genomic_DNA"/>
</dbReference>